<name>A0ABQ6CJY0_9HYPH</name>
<proteinExistence type="predicted"/>
<protein>
    <submittedName>
        <fullName evidence="1">Uncharacterized protein</fullName>
    </submittedName>
</protein>
<evidence type="ECO:0000313" key="2">
    <source>
        <dbReference type="Proteomes" id="UP001156882"/>
    </source>
</evidence>
<sequence length="71" mass="7678">MGISKAPDAAVARIRPERHLTAIDMVEALPSSRGISNFFAGEVIQVSWTTPEFTVGMYCTRILTIAAPKDA</sequence>
<keyword evidence="2" id="KW-1185">Reference proteome</keyword>
<evidence type="ECO:0000313" key="1">
    <source>
        <dbReference type="EMBL" id="GLS19180.1"/>
    </source>
</evidence>
<gene>
    <name evidence="1" type="ORF">GCM10007874_21970</name>
</gene>
<accession>A0ABQ6CJY0</accession>
<comment type="caution">
    <text evidence="1">The sequence shown here is derived from an EMBL/GenBank/DDBJ whole genome shotgun (WGS) entry which is preliminary data.</text>
</comment>
<organism evidence="1 2">
    <name type="scientific">Labrys miyagiensis</name>
    <dbReference type="NCBI Taxonomy" id="346912"/>
    <lineage>
        <taxon>Bacteria</taxon>
        <taxon>Pseudomonadati</taxon>
        <taxon>Pseudomonadota</taxon>
        <taxon>Alphaproteobacteria</taxon>
        <taxon>Hyphomicrobiales</taxon>
        <taxon>Xanthobacteraceae</taxon>
        <taxon>Labrys</taxon>
    </lineage>
</organism>
<dbReference type="Proteomes" id="UP001156882">
    <property type="component" value="Unassembled WGS sequence"/>
</dbReference>
<reference evidence="2" key="1">
    <citation type="journal article" date="2019" name="Int. J. Syst. Evol. Microbiol.">
        <title>The Global Catalogue of Microorganisms (GCM) 10K type strain sequencing project: providing services to taxonomists for standard genome sequencing and annotation.</title>
        <authorList>
            <consortium name="The Broad Institute Genomics Platform"/>
            <consortium name="The Broad Institute Genome Sequencing Center for Infectious Disease"/>
            <person name="Wu L."/>
            <person name="Ma J."/>
        </authorList>
    </citation>
    <scope>NUCLEOTIDE SEQUENCE [LARGE SCALE GENOMIC DNA]</scope>
    <source>
        <strain evidence="2">NBRC 101365</strain>
    </source>
</reference>
<dbReference type="EMBL" id="BSPC01000021">
    <property type="protein sequence ID" value="GLS19180.1"/>
    <property type="molecule type" value="Genomic_DNA"/>
</dbReference>